<proteinExistence type="predicted"/>
<evidence type="ECO:0000313" key="1">
    <source>
        <dbReference type="EMBL" id="KAI3681702.1"/>
    </source>
</evidence>
<keyword evidence="2" id="KW-1185">Reference proteome</keyword>
<dbReference type="Proteomes" id="UP001055879">
    <property type="component" value="Linkage Group LG13"/>
</dbReference>
<evidence type="ECO:0000313" key="2">
    <source>
        <dbReference type="Proteomes" id="UP001055879"/>
    </source>
</evidence>
<gene>
    <name evidence="1" type="ORF">L6452_36505</name>
</gene>
<dbReference type="EMBL" id="CM042059">
    <property type="protein sequence ID" value="KAI3681702.1"/>
    <property type="molecule type" value="Genomic_DNA"/>
</dbReference>
<accession>A0ACB8Y8N8</accession>
<sequence length="347" mass="37774">MCMKQAQEGFTASSYDFIDPFGFNPPQRSFQPPHWNPYGTTGSRNAPTSHLGLNCYGSRLGMPPDISFLNTIHLKPDHNFRVYSDEKKSILLSIGDNRASVNTNFAGFRLAGDGKSVEFGQKSHLSPEMGNDDSSHCPSFPVGFTSGAPPGTNWAELVRFSSNHHQHSSITALLDDDKSMPDILTQVQPPVAPPGSEWNQVASFTQQQSSLSPPWSNNWADPLRFPYQQSSATSLQGDDQTKTAIMTPLQPNAAPIGSEWDDVMRFTPPPSAGPLWTEWTEPASVSSQLPAASGNDTNANSEIFSDFTSSSLPPEFHQLGMVGDDDGVGATAICIFDDLLIHRQDLT</sequence>
<organism evidence="1 2">
    <name type="scientific">Arctium lappa</name>
    <name type="common">Greater burdock</name>
    <name type="synonym">Lappa major</name>
    <dbReference type="NCBI Taxonomy" id="4217"/>
    <lineage>
        <taxon>Eukaryota</taxon>
        <taxon>Viridiplantae</taxon>
        <taxon>Streptophyta</taxon>
        <taxon>Embryophyta</taxon>
        <taxon>Tracheophyta</taxon>
        <taxon>Spermatophyta</taxon>
        <taxon>Magnoliopsida</taxon>
        <taxon>eudicotyledons</taxon>
        <taxon>Gunneridae</taxon>
        <taxon>Pentapetalae</taxon>
        <taxon>asterids</taxon>
        <taxon>campanulids</taxon>
        <taxon>Asterales</taxon>
        <taxon>Asteraceae</taxon>
        <taxon>Carduoideae</taxon>
        <taxon>Cardueae</taxon>
        <taxon>Arctiinae</taxon>
        <taxon>Arctium</taxon>
    </lineage>
</organism>
<name>A0ACB8Y8N8_ARCLA</name>
<reference evidence="1 2" key="2">
    <citation type="journal article" date="2022" name="Mol. Ecol. Resour.">
        <title>The genomes of chicory, endive, great burdock and yacon provide insights into Asteraceae paleo-polyploidization history and plant inulin production.</title>
        <authorList>
            <person name="Fan W."/>
            <person name="Wang S."/>
            <person name="Wang H."/>
            <person name="Wang A."/>
            <person name="Jiang F."/>
            <person name="Liu H."/>
            <person name="Zhao H."/>
            <person name="Xu D."/>
            <person name="Zhang Y."/>
        </authorList>
    </citation>
    <scope>NUCLEOTIDE SEQUENCE [LARGE SCALE GENOMIC DNA]</scope>
    <source>
        <strain evidence="2">cv. Niubang</strain>
    </source>
</reference>
<protein>
    <submittedName>
        <fullName evidence="1">Uncharacterized protein</fullName>
    </submittedName>
</protein>
<reference evidence="2" key="1">
    <citation type="journal article" date="2022" name="Mol. Ecol. Resour.">
        <title>The genomes of chicory, endive, great burdock and yacon provide insights into Asteraceae palaeo-polyploidization history and plant inulin production.</title>
        <authorList>
            <person name="Fan W."/>
            <person name="Wang S."/>
            <person name="Wang H."/>
            <person name="Wang A."/>
            <person name="Jiang F."/>
            <person name="Liu H."/>
            <person name="Zhao H."/>
            <person name="Xu D."/>
            <person name="Zhang Y."/>
        </authorList>
    </citation>
    <scope>NUCLEOTIDE SEQUENCE [LARGE SCALE GENOMIC DNA]</scope>
    <source>
        <strain evidence="2">cv. Niubang</strain>
    </source>
</reference>
<comment type="caution">
    <text evidence="1">The sequence shown here is derived from an EMBL/GenBank/DDBJ whole genome shotgun (WGS) entry which is preliminary data.</text>
</comment>